<organism evidence="1 2">
    <name type="scientific">Willisornis vidua</name>
    <name type="common">Xingu scale-backed antbird</name>
    <dbReference type="NCBI Taxonomy" id="1566151"/>
    <lineage>
        <taxon>Eukaryota</taxon>
        <taxon>Metazoa</taxon>
        <taxon>Chordata</taxon>
        <taxon>Craniata</taxon>
        <taxon>Vertebrata</taxon>
        <taxon>Euteleostomi</taxon>
        <taxon>Archelosauria</taxon>
        <taxon>Archosauria</taxon>
        <taxon>Dinosauria</taxon>
        <taxon>Saurischia</taxon>
        <taxon>Theropoda</taxon>
        <taxon>Coelurosauria</taxon>
        <taxon>Aves</taxon>
        <taxon>Neognathae</taxon>
        <taxon>Neoaves</taxon>
        <taxon>Telluraves</taxon>
        <taxon>Australaves</taxon>
        <taxon>Passeriformes</taxon>
        <taxon>Thamnophilidae</taxon>
        <taxon>Willisornis</taxon>
    </lineage>
</organism>
<name>A0ABQ9CP62_9PASS</name>
<reference evidence="1" key="1">
    <citation type="submission" date="2019-10" db="EMBL/GenBank/DDBJ databases">
        <authorList>
            <person name="Soares A.E.R."/>
            <person name="Aleixo A."/>
            <person name="Schneider P."/>
            <person name="Miyaki C.Y."/>
            <person name="Schneider M.P."/>
            <person name="Mello C."/>
            <person name="Vasconcelos A.T.R."/>
        </authorList>
    </citation>
    <scope>NUCLEOTIDE SEQUENCE</scope>
    <source>
        <tissue evidence="1">Muscle</tissue>
    </source>
</reference>
<evidence type="ECO:0000313" key="1">
    <source>
        <dbReference type="EMBL" id="KAJ7406606.1"/>
    </source>
</evidence>
<gene>
    <name evidence="1" type="ORF">WISP_132908</name>
</gene>
<evidence type="ECO:0000313" key="2">
    <source>
        <dbReference type="Proteomes" id="UP001145742"/>
    </source>
</evidence>
<dbReference type="EMBL" id="WHWB01034642">
    <property type="protein sequence ID" value="KAJ7406606.1"/>
    <property type="molecule type" value="Genomic_DNA"/>
</dbReference>
<comment type="caution">
    <text evidence="1">The sequence shown here is derived from an EMBL/GenBank/DDBJ whole genome shotgun (WGS) entry which is preliminary data.</text>
</comment>
<accession>A0ABQ9CP62</accession>
<keyword evidence="2" id="KW-1185">Reference proteome</keyword>
<protein>
    <submittedName>
        <fullName evidence="1">Uncharacterized protein</fullName>
    </submittedName>
</protein>
<dbReference type="Proteomes" id="UP001145742">
    <property type="component" value="Unassembled WGS sequence"/>
</dbReference>
<proteinExistence type="predicted"/>
<sequence length="131" mass="14623">MGKIEGNCIRKNASMVVKEHLWTAQVSDDKSCICLQAQWLCLPFILRSFKCPKQDFTIGLWIQEKALHRDGQEVKGDLFGTAECTKGKASQEDGDIEKEHGYKNGTACEEELMEQLAKAETGQEKDDAGRG</sequence>